<dbReference type="Proteomes" id="UP000823388">
    <property type="component" value="Chromosome 7K"/>
</dbReference>
<feature type="compositionally biased region" description="Low complexity" evidence="1">
    <location>
        <begin position="261"/>
        <end position="270"/>
    </location>
</feature>
<feature type="region of interest" description="Disordered" evidence="1">
    <location>
        <begin position="37"/>
        <end position="161"/>
    </location>
</feature>
<feature type="compositionally biased region" description="Basic and acidic residues" evidence="1">
    <location>
        <begin position="64"/>
        <end position="77"/>
    </location>
</feature>
<accession>A0A8T0QBZ1</accession>
<feature type="compositionally biased region" description="Low complexity" evidence="1">
    <location>
        <begin position="44"/>
        <end position="60"/>
    </location>
</feature>
<evidence type="ECO:0000256" key="1">
    <source>
        <dbReference type="SAM" id="MobiDB-lite"/>
    </source>
</evidence>
<dbReference type="AlphaFoldDB" id="A0A8T0QBZ1"/>
<keyword evidence="3" id="KW-1185">Reference proteome</keyword>
<sequence length="583" mass="62266">MDALPALLPFLLATATPSPPSLVIAGFVRLRPSPAGWPGPSAPPIAAAAASTSSLDPPAARLDSFGRRDGNGREGREGPSPARTAEAPRAAGEGRLVGSRAEDASARASSWRPSASSAQARRRSTCGGAGSAARSGTRGSTLGRRPHDRRGGVGGGRRRSCWERGGAASWWPWPSHRPQLGAWDAQEEMDETGVVKQRRRLLLTVTECYFQATVQYFDSISRGRCLSMVFCGSRILSMLPNQFSKKKNLDPVRRRPPPLSPSARRGAPSSAHRRARRPPPAAVRVLLPAAVRVLLRQPACPPARRCGPSFARRSCAASSSPPPCASSSPPPCAASSAPAAGVVLRRPPPPRPDAGARRPPPVAARVLLPAAVHGPPGAARAICRWWHRRLGRWRSVQWEPGRGAEVVRAAAPLQQSGVALSRRRRAPPPIRHLSALLPPRPSATTTSRPGQACKVFTGIALESRHGSTAAGFERIKSGGSTIAAWPSCSATSQASSPSRRSRSKTRRLGQATDDFAWCVTPVPVPLPIGQAFFFVVPSRRRCRKVQQGGMRNDSMQVLALKVHSLNMMHCDLKSDNLLWAMAI</sequence>
<evidence type="ECO:0000313" key="3">
    <source>
        <dbReference type="Proteomes" id="UP000823388"/>
    </source>
</evidence>
<name>A0A8T0QBZ1_PANVG</name>
<dbReference type="EMBL" id="CM029049">
    <property type="protein sequence ID" value="KAG2570329.1"/>
    <property type="molecule type" value="Genomic_DNA"/>
</dbReference>
<organism evidence="2 3">
    <name type="scientific">Panicum virgatum</name>
    <name type="common">Blackwell switchgrass</name>
    <dbReference type="NCBI Taxonomy" id="38727"/>
    <lineage>
        <taxon>Eukaryota</taxon>
        <taxon>Viridiplantae</taxon>
        <taxon>Streptophyta</taxon>
        <taxon>Embryophyta</taxon>
        <taxon>Tracheophyta</taxon>
        <taxon>Spermatophyta</taxon>
        <taxon>Magnoliopsida</taxon>
        <taxon>Liliopsida</taxon>
        <taxon>Poales</taxon>
        <taxon>Poaceae</taxon>
        <taxon>PACMAD clade</taxon>
        <taxon>Panicoideae</taxon>
        <taxon>Panicodae</taxon>
        <taxon>Paniceae</taxon>
        <taxon>Panicinae</taxon>
        <taxon>Panicum</taxon>
        <taxon>Panicum sect. Hiantes</taxon>
    </lineage>
</organism>
<gene>
    <name evidence="2" type="ORF">PVAP13_7KG020109</name>
</gene>
<reference evidence="2" key="1">
    <citation type="submission" date="2020-05" db="EMBL/GenBank/DDBJ databases">
        <title>WGS assembly of Panicum virgatum.</title>
        <authorList>
            <person name="Lovell J.T."/>
            <person name="Jenkins J."/>
            <person name="Shu S."/>
            <person name="Juenger T.E."/>
            <person name="Schmutz J."/>
        </authorList>
    </citation>
    <scope>NUCLEOTIDE SEQUENCE</scope>
    <source>
        <strain evidence="2">AP13</strain>
    </source>
</reference>
<feature type="region of interest" description="Disordered" evidence="1">
    <location>
        <begin position="486"/>
        <end position="507"/>
    </location>
</feature>
<feature type="compositionally biased region" description="Pro residues" evidence="1">
    <location>
        <begin position="320"/>
        <end position="332"/>
    </location>
</feature>
<feature type="region of interest" description="Disordered" evidence="1">
    <location>
        <begin position="317"/>
        <end position="336"/>
    </location>
</feature>
<evidence type="ECO:0000313" key="2">
    <source>
        <dbReference type="EMBL" id="KAG2570329.1"/>
    </source>
</evidence>
<feature type="region of interest" description="Disordered" evidence="1">
    <location>
        <begin position="246"/>
        <end position="281"/>
    </location>
</feature>
<feature type="compositionally biased region" description="Low complexity" evidence="1">
    <location>
        <begin position="131"/>
        <end position="143"/>
    </location>
</feature>
<comment type="caution">
    <text evidence="2">The sequence shown here is derived from an EMBL/GenBank/DDBJ whole genome shotgun (WGS) entry which is preliminary data.</text>
</comment>
<protein>
    <submittedName>
        <fullName evidence="2">Uncharacterized protein</fullName>
    </submittedName>
</protein>
<feature type="compositionally biased region" description="Low complexity" evidence="1">
    <location>
        <begin position="486"/>
        <end position="498"/>
    </location>
</feature>
<feature type="compositionally biased region" description="Low complexity" evidence="1">
    <location>
        <begin position="106"/>
        <end position="119"/>
    </location>
</feature>
<proteinExistence type="predicted"/>